<name>A0A9N9JG34_9GLOM</name>
<protein>
    <submittedName>
        <fullName evidence="1">4481_t:CDS:1</fullName>
    </submittedName>
</protein>
<dbReference type="Proteomes" id="UP000789405">
    <property type="component" value="Unassembled WGS sequence"/>
</dbReference>
<organism evidence="1 2">
    <name type="scientific">Dentiscutata erythropus</name>
    <dbReference type="NCBI Taxonomy" id="1348616"/>
    <lineage>
        <taxon>Eukaryota</taxon>
        <taxon>Fungi</taxon>
        <taxon>Fungi incertae sedis</taxon>
        <taxon>Mucoromycota</taxon>
        <taxon>Glomeromycotina</taxon>
        <taxon>Glomeromycetes</taxon>
        <taxon>Diversisporales</taxon>
        <taxon>Gigasporaceae</taxon>
        <taxon>Dentiscutata</taxon>
    </lineage>
</organism>
<accession>A0A9N9JG34</accession>
<comment type="caution">
    <text evidence="1">The sequence shown here is derived from an EMBL/GenBank/DDBJ whole genome shotgun (WGS) entry which is preliminary data.</text>
</comment>
<sequence length="126" mass="14404">MNTINYSKYIGNYLLAILSLFFILLHISDVYGTQLAVEIPNGTICLGLDYYPTGTNGGDTHKESSIDILVYENPFYIFDNNTSYEIVTFEAKINDFHCQAPRSFVVTDLIPTDNDLNNRLWKIHKD</sequence>
<dbReference type="EMBL" id="CAJVPY010021589">
    <property type="protein sequence ID" value="CAG8780144.1"/>
    <property type="molecule type" value="Genomic_DNA"/>
</dbReference>
<gene>
    <name evidence="1" type="ORF">DERYTH_LOCUS19547</name>
</gene>
<dbReference type="AlphaFoldDB" id="A0A9N9JG34"/>
<keyword evidence="2" id="KW-1185">Reference proteome</keyword>
<reference evidence="1" key="1">
    <citation type="submission" date="2021-06" db="EMBL/GenBank/DDBJ databases">
        <authorList>
            <person name="Kallberg Y."/>
            <person name="Tangrot J."/>
            <person name="Rosling A."/>
        </authorList>
    </citation>
    <scope>NUCLEOTIDE SEQUENCE</scope>
    <source>
        <strain evidence="1">MA453B</strain>
    </source>
</reference>
<feature type="non-terminal residue" evidence="1">
    <location>
        <position position="126"/>
    </location>
</feature>
<evidence type="ECO:0000313" key="2">
    <source>
        <dbReference type="Proteomes" id="UP000789405"/>
    </source>
</evidence>
<proteinExistence type="predicted"/>
<evidence type="ECO:0000313" key="1">
    <source>
        <dbReference type="EMBL" id="CAG8780144.1"/>
    </source>
</evidence>